<comment type="caution">
    <text evidence="4">The sequence shown here is derived from an EMBL/GenBank/DDBJ whole genome shotgun (WGS) entry which is preliminary data.</text>
</comment>
<dbReference type="Gene3D" id="1.10.357.10">
    <property type="entry name" value="Tetracycline Repressor, domain 2"/>
    <property type="match status" value="1"/>
</dbReference>
<protein>
    <submittedName>
        <fullName evidence="4">TetR/AcrR family transcriptional regulator</fullName>
    </submittedName>
</protein>
<evidence type="ECO:0000256" key="1">
    <source>
        <dbReference type="ARBA" id="ARBA00023125"/>
    </source>
</evidence>
<dbReference type="RefSeq" id="WP_197662057.1">
    <property type="nucleotide sequence ID" value="NZ_JAEAGR010000014.1"/>
</dbReference>
<keyword evidence="1 2" id="KW-0238">DNA-binding</keyword>
<evidence type="ECO:0000313" key="5">
    <source>
        <dbReference type="Proteomes" id="UP000623269"/>
    </source>
</evidence>
<dbReference type="AlphaFoldDB" id="A0A8J7HD99"/>
<dbReference type="InterPro" id="IPR009057">
    <property type="entry name" value="Homeodomain-like_sf"/>
</dbReference>
<reference evidence="4" key="1">
    <citation type="submission" date="2020-12" db="EMBL/GenBank/DDBJ databases">
        <title>M. sibirica DSM 26468T genome.</title>
        <authorList>
            <person name="Thieme N."/>
            <person name="Rettenmaier R."/>
            <person name="Zverlov V."/>
            <person name="Liebl W."/>
        </authorList>
    </citation>
    <scope>NUCLEOTIDE SEQUENCE</scope>
    <source>
        <strain evidence="4">DSM 26468</strain>
    </source>
</reference>
<feature type="DNA-binding region" description="H-T-H motif" evidence="2">
    <location>
        <begin position="36"/>
        <end position="55"/>
    </location>
</feature>
<evidence type="ECO:0000256" key="2">
    <source>
        <dbReference type="PROSITE-ProRule" id="PRU00335"/>
    </source>
</evidence>
<dbReference type="EMBL" id="JAEAGR010000014">
    <property type="protein sequence ID" value="MBH1941812.1"/>
    <property type="molecule type" value="Genomic_DNA"/>
</dbReference>
<gene>
    <name evidence="4" type="ORF">I5677_12990</name>
</gene>
<dbReference type="Gene3D" id="1.10.10.60">
    <property type="entry name" value="Homeodomain-like"/>
    <property type="match status" value="1"/>
</dbReference>
<evidence type="ECO:0000313" key="4">
    <source>
        <dbReference type="EMBL" id="MBH1941812.1"/>
    </source>
</evidence>
<accession>A0A8J7HD99</accession>
<evidence type="ECO:0000259" key="3">
    <source>
        <dbReference type="PROSITE" id="PS50977"/>
    </source>
</evidence>
<dbReference type="PROSITE" id="PS50977">
    <property type="entry name" value="HTH_TETR_2"/>
    <property type="match status" value="1"/>
</dbReference>
<keyword evidence="5" id="KW-1185">Reference proteome</keyword>
<proteinExistence type="predicted"/>
<dbReference type="Proteomes" id="UP000623269">
    <property type="component" value="Unassembled WGS sequence"/>
</dbReference>
<feature type="domain" description="HTH tetR-type" evidence="3">
    <location>
        <begin position="13"/>
        <end position="73"/>
    </location>
</feature>
<dbReference type="GO" id="GO:0003677">
    <property type="term" value="F:DNA binding"/>
    <property type="evidence" value="ECO:0007669"/>
    <property type="project" value="UniProtKB-UniRule"/>
</dbReference>
<dbReference type="SUPFAM" id="SSF46689">
    <property type="entry name" value="Homeodomain-like"/>
    <property type="match status" value="1"/>
</dbReference>
<organism evidence="4 5">
    <name type="scientific">Mobilitalea sibirica</name>
    <dbReference type="NCBI Taxonomy" id="1462919"/>
    <lineage>
        <taxon>Bacteria</taxon>
        <taxon>Bacillati</taxon>
        <taxon>Bacillota</taxon>
        <taxon>Clostridia</taxon>
        <taxon>Lachnospirales</taxon>
        <taxon>Lachnospiraceae</taxon>
        <taxon>Mobilitalea</taxon>
    </lineage>
</organism>
<dbReference type="InterPro" id="IPR001647">
    <property type="entry name" value="HTH_TetR"/>
</dbReference>
<name>A0A8J7HD99_9FIRM</name>
<sequence length="198" mass="22459">MKLNTDLRLIKGEETYSRILLSAIEIISESGISGITASKLSLVSNVSKSNIFHHFKSTSEIPKAVLDMIIRELMKPIGGPNANSLDDYLNSLGYSIVNISDEYKKIYKSFFSFYHESMFNETYQKILGEYLNASKADMTKQIKRYSSKSLTDQEANTISTLILTTLDGIGLHFLMKGDKNEYLKVWKLQVEFICNSIK</sequence>